<dbReference type="PANTHER" id="PTHR48228:SF5">
    <property type="entry name" value="ALPHA-METHYLACYL-COA RACEMASE"/>
    <property type="match status" value="1"/>
</dbReference>
<dbReference type="InterPro" id="IPR023606">
    <property type="entry name" value="CoA-Trfase_III_dom_1_sf"/>
</dbReference>
<evidence type="ECO:0000313" key="2">
    <source>
        <dbReference type="Proteomes" id="UP001066327"/>
    </source>
</evidence>
<dbReference type="InterPro" id="IPR044855">
    <property type="entry name" value="CoA-Trfase_III_dom3_sf"/>
</dbReference>
<dbReference type="Pfam" id="PF02515">
    <property type="entry name" value="CoA_transf_3"/>
    <property type="match status" value="1"/>
</dbReference>
<dbReference type="InterPro" id="IPR050509">
    <property type="entry name" value="CoA-transferase_III"/>
</dbReference>
<protein>
    <submittedName>
        <fullName evidence="1">CaiB/BaiF CoA-transferase family protein</fullName>
    </submittedName>
</protein>
<name>A0ABT4NRY4_RHOOP</name>
<reference evidence="1" key="1">
    <citation type="submission" date="2022-12" db="EMBL/GenBank/DDBJ databases">
        <authorList>
            <person name="Krivoruchko A.V."/>
            <person name="Elkin A."/>
        </authorList>
    </citation>
    <scope>NUCLEOTIDE SEQUENCE</scope>
    <source>
        <strain evidence="1">IEGM 249</strain>
    </source>
</reference>
<sequence length="385" mass="41410">MIPPSLAPTPPGPLAGLRVLEVGGIGPGPFAAMTLADLGADVVRIDRPEDRGRLPRDGSQILHRGKRSICLDLKADVDRAALNELAGHADVVIESSRPGVAERLGIGPDDLHAVNPRIVYARMTGWGQEGPKAMTAGHDVGYLARTGLLHAIGNEEQPQIPLALVGDFGGGALYLVIGILAAVHEARRSGRGQVVDGAIVDGAAHMGTLLYGMLAAGRWTDRRQSNLMDGGTPFYSVYETADGKHMAVGAIESQFYDTFVGILAPDEELPSRRDRSEWPLLRERIAARFRTRTRDEWAATFRDTDACVEPVLSLTESLDDAHLRERGTYVDVAGIRQPAPAPRFSRTPAAAVTPPCTPGDNDHRSVLHSWGISGVAPMRETRSKR</sequence>
<keyword evidence="2" id="KW-1185">Reference proteome</keyword>
<dbReference type="SUPFAM" id="SSF89796">
    <property type="entry name" value="CoA-transferase family III (CaiB/BaiF)"/>
    <property type="match status" value="1"/>
</dbReference>
<gene>
    <name evidence="1" type="ORF">O4328_37000</name>
</gene>
<proteinExistence type="predicted"/>
<dbReference type="Gene3D" id="3.30.1540.10">
    <property type="entry name" value="formyl-coa transferase, domain 3"/>
    <property type="match status" value="1"/>
</dbReference>
<organism evidence="1 2">
    <name type="scientific">Rhodococcus opacus</name>
    <name type="common">Nocardia opaca</name>
    <dbReference type="NCBI Taxonomy" id="37919"/>
    <lineage>
        <taxon>Bacteria</taxon>
        <taxon>Bacillati</taxon>
        <taxon>Actinomycetota</taxon>
        <taxon>Actinomycetes</taxon>
        <taxon>Mycobacteriales</taxon>
        <taxon>Nocardiaceae</taxon>
        <taxon>Rhodococcus</taxon>
    </lineage>
</organism>
<evidence type="ECO:0000313" key="1">
    <source>
        <dbReference type="EMBL" id="MCZ4589182.1"/>
    </source>
</evidence>
<dbReference type="Proteomes" id="UP001066327">
    <property type="component" value="Unassembled WGS sequence"/>
</dbReference>
<dbReference type="Gene3D" id="3.40.50.10540">
    <property type="entry name" value="Crotonobetainyl-coa:carnitine coa-transferase, domain 1"/>
    <property type="match status" value="1"/>
</dbReference>
<accession>A0ABT4NRY4</accession>
<dbReference type="RefSeq" id="WP_061701103.1">
    <property type="nucleotide sequence ID" value="NZ_JAPWIS010000029.1"/>
</dbReference>
<dbReference type="InterPro" id="IPR003673">
    <property type="entry name" value="CoA-Trfase_fam_III"/>
</dbReference>
<dbReference type="EMBL" id="JAPWIS010000029">
    <property type="protein sequence ID" value="MCZ4589182.1"/>
    <property type="molecule type" value="Genomic_DNA"/>
</dbReference>
<comment type="caution">
    <text evidence="1">The sequence shown here is derived from an EMBL/GenBank/DDBJ whole genome shotgun (WGS) entry which is preliminary data.</text>
</comment>
<dbReference type="PANTHER" id="PTHR48228">
    <property type="entry name" value="SUCCINYL-COA--D-CITRAMALATE COA-TRANSFERASE"/>
    <property type="match status" value="1"/>
</dbReference>